<dbReference type="GO" id="GO:0003677">
    <property type="term" value="F:DNA binding"/>
    <property type="evidence" value="ECO:0007669"/>
    <property type="project" value="InterPro"/>
</dbReference>
<dbReference type="InterPro" id="IPR007219">
    <property type="entry name" value="XnlR_reg_dom"/>
</dbReference>
<dbReference type="GO" id="GO:0008270">
    <property type="term" value="F:zinc ion binding"/>
    <property type="evidence" value="ECO:0007669"/>
    <property type="project" value="InterPro"/>
</dbReference>
<dbReference type="GO" id="GO:0006351">
    <property type="term" value="P:DNA-templated transcription"/>
    <property type="evidence" value="ECO:0007669"/>
    <property type="project" value="InterPro"/>
</dbReference>
<keyword evidence="2" id="KW-0539">Nucleus</keyword>
<name>A0A9W8YGC0_9PLEO</name>
<dbReference type="AlphaFoldDB" id="A0A9W8YGC0"/>
<evidence type="ECO:0000313" key="4">
    <source>
        <dbReference type="EMBL" id="KAJ4377444.1"/>
    </source>
</evidence>
<comment type="subcellular location">
    <subcellularLocation>
        <location evidence="1">Nucleus</location>
    </subcellularLocation>
</comment>
<dbReference type="OrthoDB" id="4337792at2759"/>
<evidence type="ECO:0000256" key="1">
    <source>
        <dbReference type="ARBA" id="ARBA00004123"/>
    </source>
</evidence>
<dbReference type="CDD" id="cd12148">
    <property type="entry name" value="fungal_TF_MHR"/>
    <property type="match status" value="1"/>
</dbReference>
<dbReference type="EMBL" id="JAPEUY010000001">
    <property type="protein sequence ID" value="KAJ4377444.1"/>
    <property type="molecule type" value="Genomic_DNA"/>
</dbReference>
<comment type="caution">
    <text evidence="4">The sequence shown here is derived from an EMBL/GenBank/DDBJ whole genome shotgun (WGS) entry which is preliminary data.</text>
</comment>
<proteinExistence type="predicted"/>
<keyword evidence="5" id="KW-1185">Reference proteome</keyword>
<protein>
    <recommendedName>
        <fullName evidence="3">Xylanolytic transcriptional activator regulatory domain-containing protein</fullName>
    </recommendedName>
</protein>
<dbReference type="Pfam" id="PF04082">
    <property type="entry name" value="Fungal_trans"/>
    <property type="match status" value="1"/>
</dbReference>
<organism evidence="4 5">
    <name type="scientific">Neocucurbitaria cava</name>
    <dbReference type="NCBI Taxonomy" id="798079"/>
    <lineage>
        <taxon>Eukaryota</taxon>
        <taxon>Fungi</taxon>
        <taxon>Dikarya</taxon>
        <taxon>Ascomycota</taxon>
        <taxon>Pezizomycotina</taxon>
        <taxon>Dothideomycetes</taxon>
        <taxon>Pleosporomycetidae</taxon>
        <taxon>Pleosporales</taxon>
        <taxon>Pleosporineae</taxon>
        <taxon>Cucurbitariaceae</taxon>
        <taxon>Neocucurbitaria</taxon>
    </lineage>
</organism>
<dbReference type="GO" id="GO:0005634">
    <property type="term" value="C:nucleus"/>
    <property type="evidence" value="ECO:0007669"/>
    <property type="project" value="UniProtKB-SubCell"/>
</dbReference>
<gene>
    <name evidence="4" type="ORF">N0V83_000269</name>
</gene>
<evidence type="ECO:0000256" key="2">
    <source>
        <dbReference type="ARBA" id="ARBA00023242"/>
    </source>
</evidence>
<dbReference type="Proteomes" id="UP001140560">
    <property type="component" value="Unassembled WGS sequence"/>
</dbReference>
<dbReference type="PANTHER" id="PTHR31001">
    <property type="entry name" value="UNCHARACTERIZED TRANSCRIPTIONAL REGULATORY PROTEIN"/>
    <property type="match status" value="1"/>
</dbReference>
<accession>A0A9W8YGC0</accession>
<sequence length="436" mass="49664">MAMRTHMKGDCSSDFALPGNYPLGSMGSARYASLEKVQELLRNYRDNIDTFVARYFEIYHPIMPLLDPSAFQTSMTNFCNSPEQADSDWLVESLVVLGLGAYASSRDETASAEFFYASEACLAKTAYMSQPTPTIIGALCLMVLAKQVAYATCWALDTCWNVMGVVVRLCMMTVLHQEWMPEFQDPMIVKERERRRRIWTVVVYLDIQLSLITGQQSLLPQDTLVITTEMQDPSKLEECWDSTLPQSFPIICHFLARINSYTDQITYDQVLQYDLTVRQLTQHVTKLPGSDILRLTLDIFFRRVLLVLHRRHALDPEAALLYPTSYWTSLDCSLAMMVHHRDIYDMAARLPNIDLIGRLYMLDFFATALTVCIHLLRSDAPLATASTTEGTMPPRQTILSTLKNCLDIFSKDQNKSLCFRTGHPLLKAVFELLPKE</sequence>
<evidence type="ECO:0000259" key="3">
    <source>
        <dbReference type="Pfam" id="PF04082"/>
    </source>
</evidence>
<dbReference type="InterPro" id="IPR050613">
    <property type="entry name" value="Sec_Metabolite_Reg"/>
</dbReference>
<feature type="domain" description="Xylanolytic transcriptional activator regulatory" evidence="3">
    <location>
        <begin position="54"/>
        <end position="223"/>
    </location>
</feature>
<evidence type="ECO:0000313" key="5">
    <source>
        <dbReference type="Proteomes" id="UP001140560"/>
    </source>
</evidence>
<reference evidence="4" key="1">
    <citation type="submission" date="2022-10" db="EMBL/GenBank/DDBJ databases">
        <title>Tapping the CABI collections for fungal endophytes: first genome assemblies for Collariella, Neodidymelliopsis, Ascochyta clinopodiicola, Didymella pomorum, Didymosphaeria variabile, Neocosmospora piperis and Neocucurbitaria cava.</title>
        <authorList>
            <person name="Hill R."/>
        </authorList>
    </citation>
    <scope>NUCLEOTIDE SEQUENCE</scope>
    <source>
        <strain evidence="4">IMI 356814</strain>
    </source>
</reference>